<sequence>MVINTSLFSRESGRQSSNESMDETVTHFAILVPGTGPHREDEKPKGTFMKKAKKFREMLRETCRREFADTNACVEMVPIEFHADMHSLGTTNERMDKVTLPSIPWIRTLDNEVIGDIMYYFSTFHGRQMLEMVTNKLNSAHSAFIEAHPGFNGQIDLIAHSLGGLVCYELLYLMDRRRSAAQPGGLEEERYRGLPSLHFTPNRLFTMGAPLGGTMVFRNLVFGDYVMGPVGYHNIFHPYDPFGYRTEPLADAAFADTPAVPITGVPAEEPSAVGKPRRLSMGRVGSMVDLGRTFVDAMAVAPVAISSTVLRAARTTASLPKSVAHRVGSAKQKSSTSEKGPLRRRMSELLGVSESKSTSWVAPAEARRRHSRRSLSRLLLRRQPSTHSASKPLDPEEAMAAQPSKQQRGSLSSTDKPDAERSSDSSSTLSGSCTPHLAATLNAMAASEDTPLAADAHKLESYSMGGYGDVEADSMVGQIMQIFALSRPPDKVQQLAEAQGLPLSSRIVSQHVPIRPTLTTPPQPTAEQPQKPEPLQKPEPPKPSPLPLRRANTLPLAVADGRHRLRASKRHKHSADSAVLEPRERSRLPYSERMDYIIPFTKRHLQNEYWLGFQAHFSYWTSKEVVHHILYHMVRKPI</sequence>
<comment type="caution">
    <text evidence="3">The sequence shown here is derived from an EMBL/GenBank/DDBJ whole genome shotgun (WGS) entry which is preliminary data.</text>
</comment>
<accession>A0A9W8KVN4</accession>
<dbReference type="Pfam" id="PF02862">
    <property type="entry name" value="DDHD"/>
    <property type="match status" value="1"/>
</dbReference>
<dbReference type="Proteomes" id="UP001151518">
    <property type="component" value="Unassembled WGS sequence"/>
</dbReference>
<dbReference type="PANTHER" id="PTHR23509">
    <property type="entry name" value="PA-PL1 PHOSPHOLIPASE FAMILY"/>
    <property type="match status" value="1"/>
</dbReference>
<dbReference type="AlphaFoldDB" id="A0A9W8KVN4"/>
<evidence type="ECO:0000259" key="2">
    <source>
        <dbReference type="PROSITE" id="PS51043"/>
    </source>
</evidence>
<dbReference type="GO" id="GO:0005737">
    <property type="term" value="C:cytoplasm"/>
    <property type="evidence" value="ECO:0007669"/>
    <property type="project" value="TreeGrafter"/>
</dbReference>
<feature type="region of interest" description="Disordered" evidence="1">
    <location>
        <begin position="317"/>
        <end position="433"/>
    </location>
</feature>
<evidence type="ECO:0000256" key="1">
    <source>
        <dbReference type="SAM" id="MobiDB-lite"/>
    </source>
</evidence>
<dbReference type="GO" id="GO:0046872">
    <property type="term" value="F:metal ion binding"/>
    <property type="evidence" value="ECO:0007669"/>
    <property type="project" value="InterPro"/>
</dbReference>
<dbReference type="InterPro" id="IPR029058">
    <property type="entry name" value="AB_hydrolase_fold"/>
</dbReference>
<dbReference type="GO" id="GO:0004620">
    <property type="term" value="F:phospholipase activity"/>
    <property type="evidence" value="ECO:0007669"/>
    <property type="project" value="TreeGrafter"/>
</dbReference>
<feature type="compositionally biased region" description="Polar residues" evidence="1">
    <location>
        <begin position="1"/>
        <end position="19"/>
    </location>
</feature>
<dbReference type="InterPro" id="IPR004177">
    <property type="entry name" value="DDHD_dom"/>
</dbReference>
<organism evidence="3 4">
    <name type="scientific">Coemansia spiralis</name>
    <dbReference type="NCBI Taxonomy" id="417178"/>
    <lineage>
        <taxon>Eukaryota</taxon>
        <taxon>Fungi</taxon>
        <taxon>Fungi incertae sedis</taxon>
        <taxon>Zoopagomycota</taxon>
        <taxon>Kickxellomycotina</taxon>
        <taxon>Kickxellomycetes</taxon>
        <taxon>Kickxellales</taxon>
        <taxon>Kickxellaceae</taxon>
        <taxon>Coemansia</taxon>
    </lineage>
</organism>
<evidence type="ECO:0000313" key="3">
    <source>
        <dbReference type="EMBL" id="KAJ2670140.1"/>
    </source>
</evidence>
<feature type="region of interest" description="Disordered" evidence="1">
    <location>
        <begin position="1"/>
        <end position="22"/>
    </location>
</feature>
<feature type="compositionally biased region" description="Polar residues" evidence="1">
    <location>
        <begin position="403"/>
        <end position="414"/>
    </location>
</feature>
<dbReference type="OrthoDB" id="431378at2759"/>
<dbReference type="InterPro" id="IPR058055">
    <property type="entry name" value="PA-PLA1"/>
</dbReference>
<protein>
    <recommendedName>
        <fullName evidence="2">DDHD domain-containing protein</fullName>
    </recommendedName>
</protein>
<dbReference type="SUPFAM" id="SSF53474">
    <property type="entry name" value="alpha/beta-Hydrolases"/>
    <property type="match status" value="1"/>
</dbReference>
<proteinExistence type="predicted"/>
<feature type="domain" description="DDHD" evidence="2">
    <location>
        <begin position="197"/>
        <end position="635"/>
    </location>
</feature>
<dbReference type="EMBL" id="JANBTW010000131">
    <property type="protein sequence ID" value="KAJ2670140.1"/>
    <property type="molecule type" value="Genomic_DNA"/>
</dbReference>
<dbReference type="PANTHER" id="PTHR23509:SF10">
    <property type="entry name" value="LD21067P"/>
    <property type="match status" value="1"/>
</dbReference>
<feature type="region of interest" description="Disordered" evidence="1">
    <location>
        <begin position="507"/>
        <end position="549"/>
    </location>
</feature>
<name>A0A9W8KVN4_9FUNG</name>
<evidence type="ECO:0000313" key="4">
    <source>
        <dbReference type="Proteomes" id="UP001151518"/>
    </source>
</evidence>
<dbReference type="PROSITE" id="PS51043">
    <property type="entry name" value="DDHD"/>
    <property type="match status" value="1"/>
</dbReference>
<reference evidence="3" key="1">
    <citation type="submission" date="2022-07" db="EMBL/GenBank/DDBJ databases">
        <title>Phylogenomic reconstructions and comparative analyses of Kickxellomycotina fungi.</title>
        <authorList>
            <person name="Reynolds N.K."/>
            <person name="Stajich J.E."/>
            <person name="Barry K."/>
            <person name="Grigoriev I.V."/>
            <person name="Crous P."/>
            <person name="Smith M.E."/>
        </authorList>
    </citation>
    <scope>NUCLEOTIDE SEQUENCE</scope>
    <source>
        <strain evidence="3">NRRL 3115</strain>
    </source>
</reference>
<dbReference type="SMART" id="SM01127">
    <property type="entry name" value="DDHD"/>
    <property type="match status" value="1"/>
</dbReference>
<gene>
    <name evidence="3" type="ORF">GGI25_005929</name>
</gene>